<dbReference type="Proteomes" id="UP000323502">
    <property type="component" value="Unassembled WGS sequence"/>
</dbReference>
<evidence type="ECO:0000259" key="12">
    <source>
        <dbReference type="Pfam" id="PF07715"/>
    </source>
</evidence>
<keyword evidence="10" id="KW-0732">Signal</keyword>
<keyword evidence="14" id="KW-0675">Receptor</keyword>
<evidence type="ECO:0000256" key="1">
    <source>
        <dbReference type="ARBA" id="ARBA00004571"/>
    </source>
</evidence>
<dbReference type="GO" id="GO:0015344">
    <property type="term" value="F:siderophore uptake transmembrane transporter activity"/>
    <property type="evidence" value="ECO:0007669"/>
    <property type="project" value="TreeGrafter"/>
</dbReference>
<feature type="domain" description="TonB-dependent receptor-like beta-barrel" evidence="11">
    <location>
        <begin position="314"/>
        <end position="732"/>
    </location>
</feature>
<dbReference type="Gene3D" id="3.55.50.30">
    <property type="match status" value="1"/>
</dbReference>
<dbReference type="Pfam" id="PF07715">
    <property type="entry name" value="Plug"/>
    <property type="match status" value="1"/>
</dbReference>
<dbReference type="SUPFAM" id="SSF56935">
    <property type="entry name" value="Porins"/>
    <property type="match status" value="1"/>
</dbReference>
<dbReference type="InterPro" id="IPR012910">
    <property type="entry name" value="Plug_dom"/>
</dbReference>
<keyword evidence="15" id="KW-1185">Reference proteome</keyword>
<evidence type="ECO:0000313" key="15">
    <source>
        <dbReference type="Proteomes" id="UP000323502"/>
    </source>
</evidence>
<dbReference type="PANTHER" id="PTHR32552">
    <property type="entry name" value="FERRICHROME IRON RECEPTOR-RELATED"/>
    <property type="match status" value="1"/>
</dbReference>
<organism evidence="14 15">
    <name type="scientific">Sphingomonas carotinifaciens</name>
    <dbReference type="NCBI Taxonomy" id="1166323"/>
    <lineage>
        <taxon>Bacteria</taxon>
        <taxon>Pseudomonadati</taxon>
        <taxon>Pseudomonadota</taxon>
        <taxon>Alphaproteobacteria</taxon>
        <taxon>Sphingomonadales</taxon>
        <taxon>Sphingomonadaceae</taxon>
        <taxon>Sphingomonas</taxon>
    </lineage>
</organism>
<feature type="signal peptide" evidence="10">
    <location>
        <begin position="1"/>
        <end position="22"/>
    </location>
</feature>
<gene>
    <name evidence="13" type="ORF">GQR91_00445</name>
    <name evidence="14" type="ORF">SAMN05216557_10457</name>
</gene>
<feature type="chain" id="PRO_5036307351" evidence="10">
    <location>
        <begin position="23"/>
        <end position="767"/>
    </location>
</feature>
<evidence type="ECO:0000256" key="3">
    <source>
        <dbReference type="ARBA" id="ARBA00022452"/>
    </source>
</evidence>
<feature type="domain" description="TonB-dependent receptor plug" evidence="12">
    <location>
        <begin position="134"/>
        <end position="228"/>
    </location>
</feature>
<keyword evidence="6 8" id="KW-0472">Membrane</keyword>
<dbReference type="InterPro" id="IPR039426">
    <property type="entry name" value="TonB-dep_rcpt-like"/>
</dbReference>
<evidence type="ECO:0000256" key="6">
    <source>
        <dbReference type="ARBA" id="ARBA00023136"/>
    </source>
</evidence>
<evidence type="ECO:0000256" key="5">
    <source>
        <dbReference type="ARBA" id="ARBA00023077"/>
    </source>
</evidence>
<dbReference type="Gene3D" id="2.40.170.20">
    <property type="entry name" value="TonB-dependent receptor, beta-barrel domain"/>
    <property type="match status" value="1"/>
</dbReference>
<comment type="subcellular location">
    <subcellularLocation>
        <location evidence="1 8">Cell outer membrane</location>
        <topology evidence="1 8">Multi-pass membrane protein</topology>
    </subcellularLocation>
</comment>
<name>A0A1G7M2U1_9SPHN</name>
<protein>
    <submittedName>
        <fullName evidence="14">Outer membrane receptor for monomeric catechols</fullName>
    </submittedName>
    <submittedName>
        <fullName evidence="13">TonB-dependent receptor</fullName>
    </submittedName>
</protein>
<evidence type="ECO:0000313" key="14">
    <source>
        <dbReference type="EMBL" id="SDF56148.1"/>
    </source>
</evidence>
<comment type="similarity">
    <text evidence="8 9">Belongs to the TonB-dependent receptor family.</text>
</comment>
<reference evidence="14 15" key="1">
    <citation type="submission" date="2016-10" db="EMBL/GenBank/DDBJ databases">
        <authorList>
            <person name="Varghese N."/>
            <person name="Submissions S."/>
        </authorList>
    </citation>
    <scope>NUCLEOTIDE SEQUENCE [LARGE SCALE GENOMIC DNA]</scope>
    <source>
        <strain evidence="14 15">S7-754</strain>
    </source>
</reference>
<evidence type="ECO:0000313" key="16">
    <source>
        <dbReference type="Proteomes" id="UP000436801"/>
    </source>
</evidence>
<keyword evidence="2 8" id="KW-0813">Transport</keyword>
<dbReference type="InterPro" id="IPR037066">
    <property type="entry name" value="Plug_dom_sf"/>
</dbReference>
<sequence>MCWMKTSLVAVAVMTCVQQVDAQTVTRYEFDVPRGPRDEVVREIARIGGSIVSLSHPDAPGLSEATGRIKGNFTLAEALEKALAGSEWYVAAAGNDQVRIARTGENSSDIIVTAFRGKLRKEDSSLLTRSDTPLKQTPGTVVSVSQAVLASQNVTSLEEALRNLPGISFTPGPPFLLSSRAGVTNGTSFTNGLRNASRAGPSPVVDAAAIEVLKGPSSVLSGTAVAGGLLNIVPKLATGVSPDEISIGGGTYGYVRGSADVGGAISEEDRLYWRFVGLSEFARQKNQGGDEPSTKSGTFLLGYRNDGWKIDSITQYYNTRSPFSRRYVNDTSQDRIIDVDDYFSRDTYYQNESIAQQLQLERNLVAGNNFELRMRARGRYQRANESFTNINCLFGCIGDVPVLVTAYRGKSDQYSGSADFYAKLVTGRLEQQLIVAFDYAGAKGTNFDVSDFGFGLPAPSPLAIPTASTPGVLLSQSRRRDYGVVVQDQINWGRFHALLSLRQTWFHERLTNDDPLLVPVETNVSKLLPTGGVVFDATKWASIYYSYQKGITPPQQFARQANGDLLPPAITTGHEVGAKFELFNSRMSITANYFRSTTSNQPLPNPANPLIFIPVEGRQVDGFELAQVGRITPTLFLQSGFVYTRPKTEVSRIGQPKYVANAWLLKTVGLGDKRSLDLGFGANYQSKAGILFDDFITGARSYPRVAVDYLRFDAAIGITSGPLKLNLTVDNIFDRLNLYNPSVADSLARAPGRDVRLVLTLALPGAR</sequence>
<dbReference type="EMBL" id="FNBI01000004">
    <property type="protein sequence ID" value="SDF56148.1"/>
    <property type="molecule type" value="Genomic_DNA"/>
</dbReference>
<dbReference type="Proteomes" id="UP000436801">
    <property type="component" value="Unassembled WGS sequence"/>
</dbReference>
<dbReference type="AlphaFoldDB" id="A0A1G7M2U1"/>
<evidence type="ECO:0000256" key="2">
    <source>
        <dbReference type="ARBA" id="ARBA00022448"/>
    </source>
</evidence>
<dbReference type="Gene3D" id="2.170.130.10">
    <property type="entry name" value="TonB-dependent receptor, plug domain"/>
    <property type="match status" value="1"/>
</dbReference>
<dbReference type="EMBL" id="WSUT01000001">
    <property type="protein sequence ID" value="MWC42132.1"/>
    <property type="molecule type" value="Genomic_DNA"/>
</dbReference>
<keyword evidence="3 8" id="KW-1134">Transmembrane beta strand</keyword>
<keyword evidence="4 8" id="KW-0812">Transmembrane</keyword>
<evidence type="ECO:0000313" key="13">
    <source>
        <dbReference type="EMBL" id="MWC42132.1"/>
    </source>
</evidence>
<evidence type="ECO:0000256" key="8">
    <source>
        <dbReference type="PROSITE-ProRule" id="PRU01360"/>
    </source>
</evidence>
<dbReference type="InterPro" id="IPR000531">
    <property type="entry name" value="Beta-barrel_TonB"/>
</dbReference>
<dbReference type="GO" id="GO:0009279">
    <property type="term" value="C:cell outer membrane"/>
    <property type="evidence" value="ECO:0007669"/>
    <property type="project" value="UniProtKB-SubCell"/>
</dbReference>
<dbReference type="PROSITE" id="PS52016">
    <property type="entry name" value="TONB_DEPENDENT_REC_3"/>
    <property type="match status" value="1"/>
</dbReference>
<evidence type="ECO:0000256" key="10">
    <source>
        <dbReference type="SAM" id="SignalP"/>
    </source>
</evidence>
<evidence type="ECO:0000259" key="11">
    <source>
        <dbReference type="Pfam" id="PF00593"/>
    </source>
</evidence>
<dbReference type="Pfam" id="PF00593">
    <property type="entry name" value="TonB_dep_Rec_b-barrel"/>
    <property type="match status" value="1"/>
</dbReference>
<accession>A0A1G7M2U1</accession>
<evidence type="ECO:0000256" key="4">
    <source>
        <dbReference type="ARBA" id="ARBA00022692"/>
    </source>
</evidence>
<keyword evidence="5 9" id="KW-0798">TonB box</keyword>
<evidence type="ECO:0000256" key="9">
    <source>
        <dbReference type="RuleBase" id="RU003357"/>
    </source>
</evidence>
<keyword evidence="7 8" id="KW-0998">Cell outer membrane</keyword>
<evidence type="ECO:0000256" key="7">
    <source>
        <dbReference type="ARBA" id="ARBA00023237"/>
    </source>
</evidence>
<dbReference type="PANTHER" id="PTHR32552:SF82">
    <property type="entry name" value="FCUA PROTEIN"/>
    <property type="match status" value="1"/>
</dbReference>
<reference evidence="13 16" key="2">
    <citation type="submission" date="2019-12" db="EMBL/GenBank/DDBJ databases">
        <authorList>
            <person name="Zheng J."/>
        </authorList>
    </citation>
    <scope>NUCLEOTIDE SEQUENCE [LARGE SCALE GENOMIC DNA]</scope>
    <source>
        <strain evidence="13 16">DSM 27347</strain>
    </source>
</reference>
<proteinExistence type="inferred from homology"/>
<dbReference type="InterPro" id="IPR036942">
    <property type="entry name" value="Beta-barrel_TonB_sf"/>
</dbReference>